<dbReference type="Pfam" id="PF22675">
    <property type="entry name" value="KH-I_KHDC4-BBP"/>
    <property type="match status" value="1"/>
</dbReference>
<evidence type="ECO:0000256" key="2">
    <source>
        <dbReference type="ARBA" id="ARBA00022884"/>
    </source>
</evidence>
<dbReference type="InterPro" id="IPR004087">
    <property type="entry name" value="KH_dom"/>
</dbReference>
<dbReference type="SUPFAM" id="SSF54791">
    <property type="entry name" value="Eukaryotic type KH-domain (KH-domain type I)"/>
    <property type="match status" value="1"/>
</dbReference>
<dbReference type="SMART" id="SM00322">
    <property type="entry name" value="KH"/>
    <property type="match status" value="1"/>
</dbReference>
<dbReference type="KEGG" id="dpte:113790143"/>
<dbReference type="InterPro" id="IPR032377">
    <property type="entry name" value="STAR_dimer"/>
</dbReference>
<organism evidence="6 7">
    <name type="scientific">Dermatophagoides pteronyssinus</name>
    <name type="common">European house dust mite</name>
    <dbReference type="NCBI Taxonomy" id="6956"/>
    <lineage>
        <taxon>Eukaryota</taxon>
        <taxon>Metazoa</taxon>
        <taxon>Ecdysozoa</taxon>
        <taxon>Arthropoda</taxon>
        <taxon>Chelicerata</taxon>
        <taxon>Arachnida</taxon>
        <taxon>Acari</taxon>
        <taxon>Acariformes</taxon>
        <taxon>Sarcoptiformes</taxon>
        <taxon>Astigmata</taxon>
        <taxon>Psoroptidia</taxon>
        <taxon>Analgoidea</taxon>
        <taxon>Pyroglyphidae</taxon>
        <taxon>Dermatophagoidinae</taxon>
        <taxon>Dermatophagoides</taxon>
    </lineage>
</organism>
<evidence type="ECO:0000259" key="5">
    <source>
        <dbReference type="SMART" id="SM00322"/>
    </source>
</evidence>
<sequence>MSNGNHNHNQNQNPNSPATSCMSQQSSSSSSLSNYNGHNNGQNGLSSTTSSLNQQNQQNQQNNHQTVHSLAEYLQQLLKDRQRLAAFPGTFLHLDRLIDAEIARVRASLFQINNDEHKPLILPEPDGSSIVNKMEKVYVPVDEHPDFNFVGRILGPRGMTAKQLEQETGCKIMVRGRGSMRDKKKEEQNRGKPNWEHLNDKLHVLITVEDTENRAQLKMERAIEEVKKLLVPITEGEDELKKRQLMELAIINGTYRDSGQRNNSANNNVVATATSPNLIAAQHLVNMGLDPEQLGLFANNGNGNLAGGGGGSLPMALAAAAAAAAAATHPHSHLQRHHPLTPGHHSSHHHHHQPSPIGAPLILTGTPPTARQFAHTAAASPSPHQSLVHPHPHQALLNGNAAAAMQAAAVAAAASLPPQLITATSTPDGTLLYTTNVHPSALNHHTHPHHPHQYATTAAEFHHQYAASLAAAQLLDYQNAVATAAAAVGGGGQPILQSDQSTAAAAAASTLSSSASSSSSSTTSGLKEKRQTIMVSNPSLNGLRNVALMNSVGTVNGSSSSSSITSTSTTSSTLTQHNNHRYHPYDNHHHPHPNSHHNNNHHLMRTAGNS</sequence>
<feature type="compositionally biased region" description="Basic residues" evidence="4">
    <location>
        <begin position="589"/>
        <end position="600"/>
    </location>
</feature>
<dbReference type="PANTHER" id="PTHR11208:SF125">
    <property type="entry name" value="KH DOMAIN-CONTAINING RNA-BINDING PROTEIN QKI"/>
    <property type="match status" value="1"/>
</dbReference>
<dbReference type="GO" id="GO:0005634">
    <property type="term" value="C:nucleus"/>
    <property type="evidence" value="ECO:0007669"/>
    <property type="project" value="TreeGrafter"/>
</dbReference>
<evidence type="ECO:0000313" key="7">
    <source>
        <dbReference type="RefSeq" id="XP_027195569.1"/>
    </source>
</evidence>
<feature type="region of interest" description="Disordered" evidence="4">
    <location>
        <begin position="1"/>
        <end position="66"/>
    </location>
</feature>
<dbReference type="Proteomes" id="UP000515146">
    <property type="component" value="Unplaced"/>
</dbReference>
<dbReference type="GO" id="GO:0003729">
    <property type="term" value="F:mRNA binding"/>
    <property type="evidence" value="ECO:0007669"/>
    <property type="project" value="TreeGrafter"/>
</dbReference>
<keyword evidence="2 3" id="KW-0694">RNA-binding</keyword>
<feature type="region of interest" description="Disordered" evidence="4">
    <location>
        <begin position="554"/>
        <end position="600"/>
    </location>
</feature>
<keyword evidence="6" id="KW-1185">Reference proteome</keyword>
<feature type="compositionally biased region" description="Basic residues" evidence="4">
    <location>
        <begin position="330"/>
        <end position="353"/>
    </location>
</feature>
<feature type="compositionally biased region" description="Low complexity" evidence="4">
    <location>
        <begin position="1"/>
        <end position="63"/>
    </location>
</feature>
<dbReference type="GO" id="GO:0048024">
    <property type="term" value="P:regulation of mRNA splicing, via spliceosome"/>
    <property type="evidence" value="ECO:0007669"/>
    <property type="project" value="TreeGrafter"/>
</dbReference>
<feature type="region of interest" description="Disordered" evidence="4">
    <location>
        <begin position="510"/>
        <end position="531"/>
    </location>
</feature>
<feature type="compositionally biased region" description="Low complexity" evidence="4">
    <location>
        <begin position="558"/>
        <end position="573"/>
    </location>
</feature>
<feature type="domain" description="K Homology" evidence="5">
    <location>
        <begin position="131"/>
        <end position="227"/>
    </location>
</feature>
<accession>A0A6P6XUI4</accession>
<dbReference type="InParanoid" id="A0A6P6XUI4"/>
<feature type="compositionally biased region" description="Low complexity" evidence="4">
    <location>
        <begin position="510"/>
        <end position="524"/>
    </location>
</feature>
<dbReference type="RefSeq" id="XP_027195569.1">
    <property type="nucleotide sequence ID" value="XM_027339768.1"/>
</dbReference>
<dbReference type="FunFam" id="3.30.1370.10:FF:000028">
    <property type="entry name" value="protein quaking isoform X2"/>
    <property type="match status" value="1"/>
</dbReference>
<dbReference type="PANTHER" id="PTHR11208">
    <property type="entry name" value="RNA-BINDING PROTEIN RELATED"/>
    <property type="match status" value="1"/>
</dbReference>
<dbReference type="InterPro" id="IPR045071">
    <property type="entry name" value="BBP-like"/>
</dbReference>
<protein>
    <submittedName>
        <fullName evidence="7">Splicing factor 1-like isoform X1</fullName>
    </submittedName>
</protein>
<dbReference type="InterPro" id="IPR036612">
    <property type="entry name" value="KH_dom_type_1_sf"/>
</dbReference>
<reference evidence="7" key="1">
    <citation type="submission" date="2025-08" db="UniProtKB">
        <authorList>
            <consortium name="RefSeq"/>
        </authorList>
    </citation>
    <scope>IDENTIFICATION</scope>
    <source>
        <strain evidence="7">Airmid</strain>
    </source>
</reference>
<name>A0A6P6XUI4_DERPT</name>
<keyword evidence="1" id="KW-0217">Developmental protein</keyword>
<gene>
    <name evidence="7" type="primary">LOC113790143</name>
</gene>
<evidence type="ECO:0000256" key="3">
    <source>
        <dbReference type="PROSITE-ProRule" id="PRU00117"/>
    </source>
</evidence>
<dbReference type="OrthoDB" id="6777263at2759"/>
<evidence type="ECO:0000256" key="4">
    <source>
        <dbReference type="SAM" id="MobiDB-lite"/>
    </source>
</evidence>
<dbReference type="Gene3D" id="3.30.1370.10">
    <property type="entry name" value="K Homology domain, type 1"/>
    <property type="match status" value="1"/>
</dbReference>
<evidence type="ECO:0000313" key="6">
    <source>
        <dbReference type="Proteomes" id="UP000515146"/>
    </source>
</evidence>
<dbReference type="PROSITE" id="PS50084">
    <property type="entry name" value="KH_TYPE_1"/>
    <property type="match status" value="1"/>
</dbReference>
<dbReference type="AlphaFoldDB" id="A0A6P6XUI4"/>
<evidence type="ECO:0000256" key="1">
    <source>
        <dbReference type="ARBA" id="ARBA00022473"/>
    </source>
</evidence>
<dbReference type="Pfam" id="PF16544">
    <property type="entry name" value="STAR_dimer"/>
    <property type="match status" value="1"/>
</dbReference>
<dbReference type="InterPro" id="IPR055256">
    <property type="entry name" value="KH_1_KHDC4/BBP-like"/>
</dbReference>
<proteinExistence type="predicted"/>
<dbReference type="Gene3D" id="1.20.5.4010">
    <property type="match status" value="1"/>
</dbReference>
<feature type="region of interest" description="Disordered" evidence="4">
    <location>
        <begin position="327"/>
        <end position="360"/>
    </location>
</feature>